<evidence type="ECO:0000256" key="3">
    <source>
        <dbReference type="SAM" id="SignalP"/>
    </source>
</evidence>
<feature type="chain" id="PRO_5001808640" evidence="3">
    <location>
        <begin position="38"/>
        <end position="544"/>
    </location>
</feature>
<evidence type="ECO:0000256" key="1">
    <source>
        <dbReference type="SAM" id="MobiDB-lite"/>
    </source>
</evidence>
<keyword evidence="2" id="KW-1133">Transmembrane helix</keyword>
<feature type="compositionally biased region" description="Basic and acidic residues" evidence="1">
    <location>
        <begin position="478"/>
        <end position="494"/>
    </location>
</feature>
<feature type="region of interest" description="Disordered" evidence="1">
    <location>
        <begin position="339"/>
        <end position="361"/>
    </location>
</feature>
<evidence type="ECO:0000313" key="5">
    <source>
        <dbReference type="Proteomes" id="UP000028837"/>
    </source>
</evidence>
<accession>A0A086K113</accession>
<gene>
    <name evidence="4" type="ORF">TGDOM2_204270</name>
</gene>
<organism evidence="4 5">
    <name type="scientific">Toxoplasma gondii GAB2-2007-GAL-DOM2</name>
    <dbReference type="NCBI Taxonomy" id="1130820"/>
    <lineage>
        <taxon>Eukaryota</taxon>
        <taxon>Sar</taxon>
        <taxon>Alveolata</taxon>
        <taxon>Apicomplexa</taxon>
        <taxon>Conoidasida</taxon>
        <taxon>Coccidia</taxon>
        <taxon>Eucoccidiorida</taxon>
        <taxon>Eimeriorina</taxon>
        <taxon>Sarcocystidae</taxon>
        <taxon>Toxoplasma</taxon>
    </lineage>
</organism>
<dbReference type="AlphaFoldDB" id="A0A086K113"/>
<keyword evidence="2" id="KW-0472">Membrane</keyword>
<feature type="region of interest" description="Disordered" evidence="1">
    <location>
        <begin position="478"/>
        <end position="499"/>
    </location>
</feature>
<dbReference type="EMBL" id="AHZU02000962">
    <property type="protein sequence ID" value="KFG38081.1"/>
    <property type="molecule type" value="Genomic_DNA"/>
</dbReference>
<evidence type="ECO:0000256" key="2">
    <source>
        <dbReference type="SAM" id="Phobius"/>
    </source>
</evidence>
<dbReference type="OrthoDB" id="10400335at2759"/>
<feature type="region of interest" description="Disordered" evidence="1">
    <location>
        <begin position="56"/>
        <end position="256"/>
    </location>
</feature>
<feature type="signal peptide" evidence="3">
    <location>
        <begin position="1"/>
        <end position="37"/>
    </location>
</feature>
<keyword evidence="3" id="KW-0732">Signal</keyword>
<proteinExistence type="predicted"/>
<protein>
    <submittedName>
        <fullName evidence="4">Putative transmembrane protein</fullName>
    </submittedName>
</protein>
<reference evidence="4 5" key="1">
    <citation type="submission" date="2014-02" db="EMBL/GenBank/DDBJ databases">
        <authorList>
            <person name="Sibley D."/>
            <person name="Venepally P."/>
            <person name="Karamycheva S."/>
            <person name="Hadjithomas M."/>
            <person name="Khan A."/>
            <person name="Brunk B."/>
            <person name="Roos D."/>
            <person name="Caler E."/>
            <person name="Lorenzi H."/>
        </authorList>
    </citation>
    <scope>NUCLEOTIDE SEQUENCE [LARGE SCALE GENOMIC DNA]</scope>
    <source>
        <strain evidence="4 5">GAB2-2007-GAL-DOM2</strain>
    </source>
</reference>
<sequence>MSPFTGATKTRVASSSVKTLLLRLLPLLLLAGSPAWAKLCRASKSVAAQAEFRVTGGRAHPPSGSAHAAKRRGLENEASTPVAASRRTRLALSSQDSRGAAAGSVETAGDSVGDPDETLSILSSPATSDEALENVSVAPQPSSRRRSEHQEVPARPSPSALPLLGHEGTASSADTRDTGAGESPSAAEASVSVDGENAGEDSSRVQTPSFGKYAATVVGPEDSEQSLLASPRNRVSSSLPETSMKSQWSQPSEATLTSTSLTSPCLLSAELPPMTQSVASSYLPRGMDERQRPILSTFASLVSSPLTKTTDQASKNAFFASRLLTPGISLSSLPDALKGDANAGKAQREVPHPMGQQAAPSSLRVNLEKANNTKAFSVASEAEVSGASPTRLGLWLAFLPQVKVQSRFLRGRFAAHGEEERQSQFRLSPRSSRRPRSVLPLLSRHKGKMFFGAVLVTLALWLLWSTGKKKAENCEQERRVSVASEGRGEGRTESMSDPQLFKRFFGNPKQMRFRAQEQGSFGEHQDRETVDDIMRWREYLRPAR</sequence>
<name>A0A086K113_TOXGO</name>
<feature type="compositionally biased region" description="Polar residues" evidence="1">
    <location>
        <begin position="225"/>
        <end position="254"/>
    </location>
</feature>
<feature type="transmembrane region" description="Helical" evidence="2">
    <location>
        <begin position="447"/>
        <end position="464"/>
    </location>
</feature>
<dbReference type="Proteomes" id="UP000028837">
    <property type="component" value="Unassembled WGS sequence"/>
</dbReference>
<dbReference type="VEuPathDB" id="ToxoDB:TGDOM2_204270"/>
<feature type="compositionally biased region" description="Low complexity" evidence="1">
    <location>
        <begin position="153"/>
        <end position="164"/>
    </location>
</feature>
<keyword evidence="2 4" id="KW-0812">Transmembrane</keyword>
<comment type="caution">
    <text evidence="4">The sequence shown here is derived from an EMBL/GenBank/DDBJ whole genome shotgun (WGS) entry which is preliminary data.</text>
</comment>
<feature type="compositionally biased region" description="Low complexity" evidence="1">
    <location>
        <begin position="180"/>
        <end position="193"/>
    </location>
</feature>
<evidence type="ECO:0000313" key="4">
    <source>
        <dbReference type="EMBL" id="KFG38081.1"/>
    </source>
</evidence>